<dbReference type="OrthoDB" id="1723750at2759"/>
<dbReference type="SUPFAM" id="SSF53335">
    <property type="entry name" value="S-adenosyl-L-methionine-dependent methyltransferases"/>
    <property type="match status" value="1"/>
</dbReference>
<dbReference type="AlphaFoldDB" id="L8HD02"/>
<evidence type="ECO:0000256" key="7">
    <source>
        <dbReference type="ARBA" id="ARBA00022691"/>
    </source>
</evidence>
<comment type="similarity">
    <text evidence="9">Belongs to the methyltransferase superfamily. METTL18 family.</text>
</comment>
<evidence type="ECO:0000256" key="1">
    <source>
        <dbReference type="ARBA" id="ARBA00004123"/>
    </source>
</evidence>
<dbReference type="Gene3D" id="3.40.50.150">
    <property type="entry name" value="Vaccinia Virus protein VP39"/>
    <property type="match status" value="1"/>
</dbReference>
<evidence type="ECO:0000256" key="5">
    <source>
        <dbReference type="ARBA" id="ARBA00022603"/>
    </source>
</evidence>
<evidence type="ECO:0000256" key="2">
    <source>
        <dbReference type="ARBA" id="ARBA00004496"/>
    </source>
</evidence>
<evidence type="ECO:0000256" key="6">
    <source>
        <dbReference type="ARBA" id="ARBA00022679"/>
    </source>
</evidence>
<dbReference type="Proteomes" id="UP000011083">
    <property type="component" value="Unassembled WGS sequence"/>
</dbReference>
<dbReference type="EMBL" id="KB007867">
    <property type="protein sequence ID" value="ELR23092.1"/>
    <property type="molecule type" value="Genomic_DNA"/>
</dbReference>
<name>L8HD02_ACACF</name>
<evidence type="ECO:0000256" key="4">
    <source>
        <dbReference type="ARBA" id="ARBA00022490"/>
    </source>
</evidence>
<dbReference type="GeneID" id="14924065"/>
<dbReference type="PANTHER" id="PTHR14614">
    <property type="entry name" value="HEPATOCELLULAR CARCINOMA-ASSOCIATED ANTIGEN"/>
    <property type="match status" value="1"/>
</dbReference>
<evidence type="ECO:0000256" key="3">
    <source>
        <dbReference type="ARBA" id="ARBA00012533"/>
    </source>
</evidence>
<keyword evidence="6 10" id="KW-0808">Transferase</keyword>
<dbReference type="OMA" id="FQSESVW"/>
<dbReference type="InterPro" id="IPR029063">
    <property type="entry name" value="SAM-dependent_MTases_sf"/>
</dbReference>
<dbReference type="RefSeq" id="XP_004352569.1">
    <property type="nucleotide sequence ID" value="XM_004352517.1"/>
</dbReference>
<dbReference type="PANTHER" id="PTHR14614:SF39">
    <property type="entry name" value="HISTIDINE PROTEIN METHYLTRANSFERASE 1 HOMOLOG"/>
    <property type="match status" value="1"/>
</dbReference>
<comment type="subcellular location">
    <subcellularLocation>
        <location evidence="2">Cytoplasm</location>
    </subcellularLocation>
    <subcellularLocation>
        <location evidence="1">Nucleus</location>
    </subcellularLocation>
</comment>
<dbReference type="GO" id="GO:0032259">
    <property type="term" value="P:methylation"/>
    <property type="evidence" value="ECO:0007669"/>
    <property type="project" value="UniProtKB-KW"/>
</dbReference>
<keyword evidence="8" id="KW-0539">Nucleus</keyword>
<proteinExistence type="inferred from homology"/>
<dbReference type="GO" id="GO:0018064">
    <property type="term" value="F:protein-L-histidine N-tele-methyltransferase activity"/>
    <property type="evidence" value="ECO:0007669"/>
    <property type="project" value="UniProtKB-EC"/>
</dbReference>
<dbReference type="KEGG" id="acan:ACA1_361310"/>
<evidence type="ECO:0000256" key="9">
    <source>
        <dbReference type="ARBA" id="ARBA00038126"/>
    </source>
</evidence>
<dbReference type="GO" id="GO:0005634">
    <property type="term" value="C:nucleus"/>
    <property type="evidence" value="ECO:0007669"/>
    <property type="project" value="UniProtKB-SubCell"/>
</dbReference>
<keyword evidence="11" id="KW-1185">Reference proteome</keyword>
<dbReference type="EC" id="2.1.1.85" evidence="3"/>
<accession>L8HD02</accession>
<organism evidence="10 11">
    <name type="scientific">Acanthamoeba castellanii (strain ATCC 30010 / Neff)</name>
    <dbReference type="NCBI Taxonomy" id="1257118"/>
    <lineage>
        <taxon>Eukaryota</taxon>
        <taxon>Amoebozoa</taxon>
        <taxon>Discosea</taxon>
        <taxon>Longamoebia</taxon>
        <taxon>Centramoebida</taxon>
        <taxon>Acanthamoebidae</taxon>
        <taxon>Acanthamoeba</taxon>
    </lineage>
</organism>
<evidence type="ECO:0000313" key="10">
    <source>
        <dbReference type="EMBL" id="ELR23092.1"/>
    </source>
</evidence>
<dbReference type="STRING" id="1257118.L8HD02"/>
<evidence type="ECO:0000256" key="8">
    <source>
        <dbReference type="ARBA" id="ARBA00023242"/>
    </source>
</evidence>
<dbReference type="Pfam" id="PF10294">
    <property type="entry name" value="Methyltransf_16"/>
    <property type="match status" value="1"/>
</dbReference>
<dbReference type="CDD" id="cd02440">
    <property type="entry name" value="AdoMet_MTases"/>
    <property type="match status" value="1"/>
</dbReference>
<reference evidence="10 11" key="1">
    <citation type="journal article" date="2013" name="Genome Biol.">
        <title>Genome of Acanthamoeba castellanii highlights extensive lateral gene transfer and early evolution of tyrosine kinase signaling.</title>
        <authorList>
            <person name="Clarke M."/>
            <person name="Lohan A.J."/>
            <person name="Liu B."/>
            <person name="Lagkouvardos I."/>
            <person name="Roy S."/>
            <person name="Zafar N."/>
            <person name="Bertelli C."/>
            <person name="Schilde C."/>
            <person name="Kianianmomeni A."/>
            <person name="Burglin T.R."/>
            <person name="Frech C."/>
            <person name="Turcotte B."/>
            <person name="Kopec K.O."/>
            <person name="Synnott J.M."/>
            <person name="Choo C."/>
            <person name="Paponov I."/>
            <person name="Finkler A."/>
            <person name="Soon Heng Tan C."/>
            <person name="Hutchins A.P."/>
            <person name="Weinmeier T."/>
            <person name="Rattei T."/>
            <person name="Chu J.S."/>
            <person name="Gimenez G."/>
            <person name="Irimia M."/>
            <person name="Rigden D.J."/>
            <person name="Fitzpatrick D.A."/>
            <person name="Lorenzo-Morales J."/>
            <person name="Bateman A."/>
            <person name="Chiu C.H."/>
            <person name="Tang P."/>
            <person name="Hegemann P."/>
            <person name="Fromm H."/>
            <person name="Raoult D."/>
            <person name="Greub G."/>
            <person name="Miranda-Saavedra D."/>
            <person name="Chen N."/>
            <person name="Nash P."/>
            <person name="Ginger M.L."/>
            <person name="Horn M."/>
            <person name="Schaap P."/>
            <person name="Caler L."/>
            <person name="Loftus B."/>
        </authorList>
    </citation>
    <scope>NUCLEOTIDE SEQUENCE [LARGE SCALE GENOMIC DNA]</scope>
    <source>
        <strain evidence="10 11">Neff</strain>
    </source>
</reference>
<keyword evidence="7" id="KW-0949">S-adenosyl-L-methionine</keyword>
<dbReference type="GO" id="GO:0005737">
    <property type="term" value="C:cytoplasm"/>
    <property type="evidence" value="ECO:0007669"/>
    <property type="project" value="UniProtKB-SubCell"/>
</dbReference>
<dbReference type="InterPro" id="IPR019410">
    <property type="entry name" value="Methyltransf_16"/>
</dbReference>
<dbReference type="VEuPathDB" id="AmoebaDB:ACA1_361310"/>
<sequence length="264" mass="29277">MLLLKSFIQVEDVVLGEATVRKWTVPSQALQECLDLMAEQQQDEFGKGIVSTLPPLAEVIGSSDLAPGVYEGGFKLWEGAADLVAHLQETEKVHGVSYAGKKVLELGCGHGVPGIYLWKQGAEVHLQDYNSEVLELLTIPNARLNAAEENKETMERVEFYSGDWGLLTELLPRHAYDVILTAETIYNVQSLPRLFALIKHCLKPPHGVCYVAAKNYYFSVGGGCRQFEEMVKKDGLFETTVEKVIKDGSSNVREIIKVSFKSES</sequence>
<keyword evidence="5 10" id="KW-0489">Methyltransferase</keyword>
<keyword evidence="4" id="KW-0963">Cytoplasm</keyword>
<gene>
    <name evidence="10" type="ORF">ACA1_361310</name>
</gene>
<protein>
    <recommendedName>
        <fullName evidence="3">protein-histidine N-methyltransferase</fullName>
        <ecNumber evidence="3">2.1.1.85</ecNumber>
    </recommendedName>
</protein>
<evidence type="ECO:0000313" key="11">
    <source>
        <dbReference type="Proteomes" id="UP000011083"/>
    </source>
</evidence>